<sequence>MSLSGIKLSESALKMADKLSLDKAKLAALVAEILEAGRKHNRDLAGQIICGLDVNGPIVDCDDSELTPYPGAAEAITYLIGIQGIEVTLCTGWDLNSMEFFKENRLKVEGLGTVGEYGMVYERKGKFNYLYPYNEQEALNFVRDVLTSAAEQKVKVALQGNYSTGAGAIYIEGDKNGNLLQHPLVKGRRPTLEKLAQACTAGGSRVELDRKAGRIRFSAKAENMRGLYQALIKTHPLISVRVESSMADELALWIDEKDAPGFDFAALKKVVPPFEKRSGRKALVYEDFGVDLIAPRVEAGNYSKDAGLRAFGREAFGNDNFLSIIIGDKRSDIPKSIAKTMMAAQKGTSAEKIANEEGIPSFNPLDVRDFAVAVAEAHRIAAAG</sequence>
<gene>
    <name evidence="1" type="ORF">A3F83_15395</name>
</gene>
<evidence type="ECO:0000313" key="1">
    <source>
        <dbReference type="EMBL" id="OGG06117.1"/>
    </source>
</evidence>
<accession>A0A1F5Z1Q3</accession>
<dbReference type="Proteomes" id="UP000179129">
    <property type="component" value="Unassembled WGS sequence"/>
</dbReference>
<dbReference type="AlphaFoldDB" id="A0A1F5Z1Q3"/>
<dbReference type="STRING" id="1817867.A3F83_15395"/>
<name>A0A1F5Z1Q3_9BACT</name>
<protein>
    <submittedName>
        <fullName evidence="1">Uncharacterized protein</fullName>
    </submittedName>
</protein>
<organism evidence="1 2">
    <name type="scientific">Candidatus Glassbacteria bacterium RIFCSPLOWO2_12_FULL_58_11</name>
    <dbReference type="NCBI Taxonomy" id="1817867"/>
    <lineage>
        <taxon>Bacteria</taxon>
        <taxon>Candidatus Glassiibacteriota</taxon>
    </lineage>
</organism>
<proteinExistence type="predicted"/>
<dbReference type="EMBL" id="MFIX01000031">
    <property type="protein sequence ID" value="OGG06117.1"/>
    <property type="molecule type" value="Genomic_DNA"/>
</dbReference>
<evidence type="ECO:0000313" key="2">
    <source>
        <dbReference type="Proteomes" id="UP000179129"/>
    </source>
</evidence>
<reference evidence="1 2" key="1">
    <citation type="journal article" date="2016" name="Nat. Commun.">
        <title>Thousands of microbial genomes shed light on interconnected biogeochemical processes in an aquifer system.</title>
        <authorList>
            <person name="Anantharaman K."/>
            <person name="Brown C.T."/>
            <person name="Hug L.A."/>
            <person name="Sharon I."/>
            <person name="Castelle C.J."/>
            <person name="Probst A.J."/>
            <person name="Thomas B.C."/>
            <person name="Singh A."/>
            <person name="Wilkins M.J."/>
            <person name="Karaoz U."/>
            <person name="Brodie E.L."/>
            <person name="Williams K.H."/>
            <person name="Hubbard S.S."/>
            <person name="Banfield J.F."/>
        </authorList>
    </citation>
    <scope>NUCLEOTIDE SEQUENCE [LARGE SCALE GENOMIC DNA]</scope>
</reference>
<comment type="caution">
    <text evidence="1">The sequence shown here is derived from an EMBL/GenBank/DDBJ whole genome shotgun (WGS) entry which is preliminary data.</text>
</comment>